<evidence type="ECO:0000256" key="1">
    <source>
        <dbReference type="SAM" id="MobiDB-lite"/>
    </source>
</evidence>
<evidence type="ECO:0000256" key="2">
    <source>
        <dbReference type="SAM" id="SignalP"/>
    </source>
</evidence>
<dbReference type="KEGG" id="tpal:117645413"/>
<dbReference type="AlphaFoldDB" id="A0A6P8ZN01"/>
<feature type="region of interest" description="Disordered" evidence="1">
    <location>
        <begin position="105"/>
        <end position="145"/>
    </location>
</feature>
<accession>A0A6P8ZN01</accession>
<evidence type="ECO:0000313" key="4">
    <source>
        <dbReference type="RefSeq" id="XP_034241494.1"/>
    </source>
</evidence>
<dbReference type="Proteomes" id="UP000515158">
    <property type="component" value="Unplaced"/>
</dbReference>
<name>A0A6P8ZN01_THRPL</name>
<sequence length="145" mass="14581">MHLGVALLAATALVVACHGVNAAGDGETSGLLSKLHRVARSPQVMSPQEMAERAREAANMARDAAKQHVAERGRNAQRDGNMLGPLGDVLNGIAETVGGIIGVDIPPIGGGDADTEPMDTVSSNPSPPTTAAPAAARASRTVSSG</sequence>
<keyword evidence="2" id="KW-0732">Signal</keyword>
<organism evidence="4">
    <name type="scientific">Thrips palmi</name>
    <name type="common">Melon thrips</name>
    <dbReference type="NCBI Taxonomy" id="161013"/>
    <lineage>
        <taxon>Eukaryota</taxon>
        <taxon>Metazoa</taxon>
        <taxon>Ecdysozoa</taxon>
        <taxon>Arthropoda</taxon>
        <taxon>Hexapoda</taxon>
        <taxon>Insecta</taxon>
        <taxon>Pterygota</taxon>
        <taxon>Neoptera</taxon>
        <taxon>Paraneoptera</taxon>
        <taxon>Thysanoptera</taxon>
        <taxon>Terebrantia</taxon>
        <taxon>Thripoidea</taxon>
        <taxon>Thripidae</taxon>
        <taxon>Thrips</taxon>
    </lineage>
</organism>
<gene>
    <name evidence="4" type="primary">LOC117645413</name>
</gene>
<proteinExistence type="predicted"/>
<keyword evidence="3" id="KW-1185">Reference proteome</keyword>
<feature type="signal peptide" evidence="2">
    <location>
        <begin position="1"/>
        <end position="22"/>
    </location>
</feature>
<dbReference type="RefSeq" id="XP_034241494.1">
    <property type="nucleotide sequence ID" value="XM_034385603.1"/>
</dbReference>
<protein>
    <submittedName>
        <fullName evidence="4">Uncharacterized protein LOC117645413 isoform X1</fullName>
    </submittedName>
</protein>
<feature type="chain" id="PRO_5028267159" evidence="2">
    <location>
        <begin position="23"/>
        <end position="145"/>
    </location>
</feature>
<feature type="compositionally biased region" description="Low complexity" evidence="1">
    <location>
        <begin position="131"/>
        <end position="145"/>
    </location>
</feature>
<dbReference type="InParanoid" id="A0A6P8ZN01"/>
<dbReference type="GeneID" id="117645413"/>
<feature type="region of interest" description="Disordered" evidence="1">
    <location>
        <begin position="63"/>
        <end position="82"/>
    </location>
</feature>
<reference evidence="4" key="1">
    <citation type="submission" date="2025-08" db="UniProtKB">
        <authorList>
            <consortium name="RefSeq"/>
        </authorList>
    </citation>
    <scope>IDENTIFICATION</scope>
    <source>
        <tissue evidence="4">Total insect</tissue>
    </source>
</reference>
<feature type="compositionally biased region" description="Basic and acidic residues" evidence="1">
    <location>
        <begin position="63"/>
        <end position="77"/>
    </location>
</feature>
<evidence type="ECO:0000313" key="3">
    <source>
        <dbReference type="Proteomes" id="UP000515158"/>
    </source>
</evidence>